<evidence type="ECO:0000256" key="2">
    <source>
        <dbReference type="ARBA" id="ARBA00023157"/>
    </source>
</evidence>
<comment type="similarity">
    <text evidence="3">Belongs to the PMEI family.</text>
</comment>
<feature type="chain" id="PRO_5007588625" evidence="4">
    <location>
        <begin position="22"/>
        <end position="175"/>
    </location>
</feature>
<keyword evidence="7" id="KW-1185">Reference proteome</keyword>
<keyword evidence="1 4" id="KW-0732">Signal</keyword>
<name>A0A151SPE0_CAJCA</name>
<dbReference type="InterPro" id="IPR034086">
    <property type="entry name" value="PMEI_plant"/>
</dbReference>
<dbReference type="NCBIfam" id="TIGR01614">
    <property type="entry name" value="PME_inhib"/>
    <property type="match status" value="1"/>
</dbReference>
<accession>A0A151SPE0</accession>
<dbReference type="InterPro" id="IPR052421">
    <property type="entry name" value="PCW_Enzyme_Inhibitor"/>
</dbReference>
<dbReference type="CDD" id="cd15797">
    <property type="entry name" value="PMEI"/>
    <property type="match status" value="1"/>
</dbReference>
<protein>
    <submittedName>
        <fullName evidence="6">Pectinesterase inhibitor 1</fullName>
    </submittedName>
</protein>
<dbReference type="GO" id="GO:0046910">
    <property type="term" value="F:pectinesterase inhibitor activity"/>
    <property type="evidence" value="ECO:0007669"/>
    <property type="project" value="InterPro"/>
</dbReference>
<feature type="signal peptide" evidence="4">
    <location>
        <begin position="1"/>
        <end position="21"/>
    </location>
</feature>
<dbReference type="SMART" id="SM00856">
    <property type="entry name" value="PMEI"/>
    <property type="match status" value="1"/>
</dbReference>
<dbReference type="InterPro" id="IPR006501">
    <property type="entry name" value="Pectinesterase_inhib_dom"/>
</dbReference>
<evidence type="ECO:0000256" key="4">
    <source>
        <dbReference type="SAM" id="SignalP"/>
    </source>
</evidence>
<dbReference type="Gene3D" id="1.20.140.40">
    <property type="entry name" value="Invertase/pectin methylesterase inhibitor family protein"/>
    <property type="match status" value="1"/>
</dbReference>
<evidence type="ECO:0000313" key="7">
    <source>
        <dbReference type="Proteomes" id="UP000075243"/>
    </source>
</evidence>
<evidence type="ECO:0000256" key="1">
    <source>
        <dbReference type="ARBA" id="ARBA00022729"/>
    </source>
</evidence>
<gene>
    <name evidence="6" type="ORF">KK1_002846</name>
</gene>
<dbReference type="EMBL" id="CM003613">
    <property type="protein sequence ID" value="KYP56602.1"/>
    <property type="molecule type" value="Genomic_DNA"/>
</dbReference>
<evidence type="ECO:0000313" key="6">
    <source>
        <dbReference type="EMBL" id="KYP56602.1"/>
    </source>
</evidence>
<dbReference type="PANTHER" id="PTHR36710:SF20">
    <property type="entry name" value="PECTINESTERASE INHIBITOR DOMAIN PROTEIN"/>
    <property type="match status" value="1"/>
</dbReference>
<evidence type="ECO:0000256" key="3">
    <source>
        <dbReference type="ARBA" id="ARBA00038471"/>
    </source>
</evidence>
<dbReference type="SUPFAM" id="SSF101148">
    <property type="entry name" value="Plant invertase/pectin methylesterase inhibitor"/>
    <property type="match status" value="1"/>
</dbReference>
<evidence type="ECO:0000259" key="5">
    <source>
        <dbReference type="SMART" id="SM00856"/>
    </source>
</evidence>
<feature type="domain" description="Pectinesterase inhibitor" evidence="5">
    <location>
        <begin position="22"/>
        <end position="169"/>
    </location>
</feature>
<keyword evidence="2" id="KW-1015">Disulfide bond</keyword>
<reference evidence="6 7" key="1">
    <citation type="journal article" date="2012" name="Nat. Biotechnol.">
        <title>Draft genome sequence of pigeonpea (Cajanus cajan), an orphan legume crop of resource-poor farmers.</title>
        <authorList>
            <person name="Varshney R.K."/>
            <person name="Chen W."/>
            <person name="Li Y."/>
            <person name="Bharti A.K."/>
            <person name="Saxena R.K."/>
            <person name="Schlueter J.A."/>
            <person name="Donoghue M.T."/>
            <person name="Azam S."/>
            <person name="Fan G."/>
            <person name="Whaley A.M."/>
            <person name="Farmer A.D."/>
            <person name="Sheridan J."/>
            <person name="Iwata A."/>
            <person name="Tuteja R."/>
            <person name="Penmetsa R.V."/>
            <person name="Wu W."/>
            <person name="Upadhyaya H.D."/>
            <person name="Yang S.P."/>
            <person name="Shah T."/>
            <person name="Saxena K.B."/>
            <person name="Michael T."/>
            <person name="McCombie W.R."/>
            <person name="Yang B."/>
            <person name="Zhang G."/>
            <person name="Yang H."/>
            <person name="Wang J."/>
            <person name="Spillane C."/>
            <person name="Cook D.R."/>
            <person name="May G.D."/>
            <person name="Xu X."/>
            <person name="Jackson S.A."/>
        </authorList>
    </citation>
    <scope>NUCLEOTIDE SEQUENCE [LARGE SCALE GENOMIC DNA]</scope>
    <source>
        <strain evidence="7">cv. Asha</strain>
    </source>
</reference>
<sequence>MVGIFSSLSLVFLLLATTSYAVPVSHVTLICQGTLNPSFCSSLLKNQNESYFHIAQYTLDVARANVTNTINLIKKLIAHSTKDPTEKTHFRSCLYSFGPNGVLGDINYAHFLFKRKEYEAMSVAIASIQSDIDDCTKRKSPSDAPYHDPSQLSKYIHVVELVANVILIFAKYLVP</sequence>
<dbReference type="Pfam" id="PF04043">
    <property type="entry name" value="PMEI"/>
    <property type="match status" value="1"/>
</dbReference>
<dbReference type="InterPro" id="IPR035513">
    <property type="entry name" value="Invertase/methylesterase_inhib"/>
</dbReference>
<dbReference type="PANTHER" id="PTHR36710">
    <property type="entry name" value="PECTINESTERASE INHIBITOR-LIKE"/>
    <property type="match status" value="1"/>
</dbReference>
<dbReference type="AlphaFoldDB" id="A0A151SPE0"/>
<proteinExistence type="inferred from homology"/>
<organism evidence="6 7">
    <name type="scientific">Cajanus cajan</name>
    <name type="common">Pigeon pea</name>
    <name type="synonym">Cajanus indicus</name>
    <dbReference type="NCBI Taxonomy" id="3821"/>
    <lineage>
        <taxon>Eukaryota</taxon>
        <taxon>Viridiplantae</taxon>
        <taxon>Streptophyta</taxon>
        <taxon>Embryophyta</taxon>
        <taxon>Tracheophyta</taxon>
        <taxon>Spermatophyta</taxon>
        <taxon>Magnoliopsida</taxon>
        <taxon>eudicotyledons</taxon>
        <taxon>Gunneridae</taxon>
        <taxon>Pentapetalae</taxon>
        <taxon>rosids</taxon>
        <taxon>fabids</taxon>
        <taxon>Fabales</taxon>
        <taxon>Fabaceae</taxon>
        <taxon>Papilionoideae</taxon>
        <taxon>50 kb inversion clade</taxon>
        <taxon>NPAAA clade</taxon>
        <taxon>indigoferoid/millettioid clade</taxon>
        <taxon>Phaseoleae</taxon>
        <taxon>Cajanus</taxon>
    </lineage>
</organism>
<dbReference type="Proteomes" id="UP000075243">
    <property type="component" value="Chromosome 11"/>
</dbReference>
<dbReference type="Gramene" id="C.cajan_02779.t">
    <property type="protein sequence ID" value="C.cajan_02779.t.cds1"/>
    <property type="gene ID" value="C.cajan_02779"/>
</dbReference>